<dbReference type="PANTHER" id="PTHR45138:SF9">
    <property type="entry name" value="DIGUANYLATE CYCLASE DGCM-RELATED"/>
    <property type="match status" value="1"/>
</dbReference>
<dbReference type="InterPro" id="IPR000160">
    <property type="entry name" value="GGDEF_dom"/>
</dbReference>
<dbReference type="SUPFAM" id="SSF55073">
    <property type="entry name" value="Nucleotide cyclase"/>
    <property type="match status" value="1"/>
</dbReference>
<reference evidence="3" key="2">
    <citation type="submission" date="2021-09" db="EMBL/GenBank/DDBJ databases">
        <authorList>
            <person name="Jia N."/>
            <person name="Wang J."/>
            <person name="Shi W."/>
            <person name="Du L."/>
            <person name="Sun Y."/>
            <person name="Zhan W."/>
            <person name="Jiang J."/>
            <person name="Wang Q."/>
            <person name="Zhang B."/>
            <person name="Ji P."/>
            <person name="Sakyi L.B."/>
            <person name="Cui X."/>
            <person name="Yuan T."/>
            <person name="Jiang B."/>
            <person name="Yang W."/>
            <person name="Lam T.T.-Y."/>
            <person name="Chang Q."/>
            <person name="Ding S."/>
            <person name="Wang X."/>
            <person name="Zhu J."/>
            <person name="Ruan X."/>
            <person name="Zhao L."/>
            <person name="Wei J."/>
            <person name="Que T."/>
            <person name="Du C."/>
            <person name="Cheng J."/>
            <person name="Dai P."/>
            <person name="Han X."/>
            <person name="Huang E."/>
            <person name="Gao Y."/>
            <person name="Liu J."/>
            <person name="Shao H."/>
            <person name="Ye R."/>
            <person name="Li L."/>
            <person name="Wei W."/>
            <person name="Wang X."/>
            <person name="Wang C."/>
            <person name="Huo Q."/>
            <person name="Li W."/>
            <person name="Guo W."/>
            <person name="Chen H."/>
            <person name="Chen S."/>
            <person name="Zhou L."/>
            <person name="Zhou L."/>
            <person name="Ni X."/>
            <person name="Tian J."/>
            <person name="Zhou Y."/>
            <person name="Sheng Y."/>
            <person name="Liu T."/>
            <person name="Pan Y."/>
            <person name="Xia L."/>
            <person name="Li J."/>
            <person name="Zhao F."/>
            <person name="Cao W."/>
        </authorList>
    </citation>
    <scope>NUCLEOTIDE SEQUENCE</scope>
    <source>
        <strain evidence="3">Rsan-2018</strain>
        <tissue evidence="3">Larvae</tissue>
    </source>
</reference>
<feature type="domain" description="GGDEF" evidence="2">
    <location>
        <begin position="103"/>
        <end position="249"/>
    </location>
</feature>
<dbReference type="Pfam" id="PF00990">
    <property type="entry name" value="GGDEF"/>
    <property type="match status" value="1"/>
</dbReference>
<evidence type="ECO:0000256" key="1">
    <source>
        <dbReference type="ARBA" id="ARBA00023239"/>
    </source>
</evidence>
<keyword evidence="4" id="KW-1185">Reference proteome</keyword>
<name>A0A9D4PJZ7_RHISA</name>
<keyword evidence="1" id="KW-0456">Lyase</keyword>
<organism evidence="3 4">
    <name type="scientific">Rhipicephalus sanguineus</name>
    <name type="common">Brown dog tick</name>
    <name type="synonym">Ixodes sanguineus</name>
    <dbReference type="NCBI Taxonomy" id="34632"/>
    <lineage>
        <taxon>Eukaryota</taxon>
        <taxon>Metazoa</taxon>
        <taxon>Ecdysozoa</taxon>
        <taxon>Arthropoda</taxon>
        <taxon>Chelicerata</taxon>
        <taxon>Arachnida</taxon>
        <taxon>Acari</taxon>
        <taxon>Parasitiformes</taxon>
        <taxon>Ixodida</taxon>
        <taxon>Ixodoidea</taxon>
        <taxon>Ixodidae</taxon>
        <taxon>Rhipicephalinae</taxon>
        <taxon>Rhipicephalus</taxon>
        <taxon>Rhipicephalus</taxon>
    </lineage>
</organism>
<evidence type="ECO:0000313" key="3">
    <source>
        <dbReference type="EMBL" id="KAH7943697.1"/>
    </source>
</evidence>
<proteinExistence type="predicted"/>
<dbReference type="CDD" id="cd01949">
    <property type="entry name" value="GGDEF"/>
    <property type="match status" value="1"/>
</dbReference>
<dbReference type="EMBL" id="JABSTV010001253">
    <property type="protein sequence ID" value="KAH7943697.1"/>
    <property type="molecule type" value="Genomic_DNA"/>
</dbReference>
<evidence type="ECO:0000313" key="4">
    <source>
        <dbReference type="Proteomes" id="UP000821837"/>
    </source>
</evidence>
<dbReference type="PANTHER" id="PTHR45138">
    <property type="entry name" value="REGULATORY COMPONENTS OF SENSORY TRANSDUCTION SYSTEM"/>
    <property type="match status" value="1"/>
</dbReference>
<dbReference type="Gene3D" id="3.30.70.270">
    <property type="match status" value="1"/>
</dbReference>
<gene>
    <name evidence="3" type="ORF">HPB52_010019</name>
</gene>
<reference evidence="3" key="1">
    <citation type="journal article" date="2020" name="Cell">
        <title>Large-Scale Comparative Analyses of Tick Genomes Elucidate Their Genetic Diversity and Vector Capacities.</title>
        <authorList>
            <consortium name="Tick Genome and Microbiome Consortium (TIGMIC)"/>
            <person name="Jia N."/>
            <person name="Wang J."/>
            <person name="Shi W."/>
            <person name="Du L."/>
            <person name="Sun Y."/>
            <person name="Zhan W."/>
            <person name="Jiang J.F."/>
            <person name="Wang Q."/>
            <person name="Zhang B."/>
            <person name="Ji P."/>
            <person name="Bell-Sakyi L."/>
            <person name="Cui X.M."/>
            <person name="Yuan T.T."/>
            <person name="Jiang B.G."/>
            <person name="Yang W.F."/>
            <person name="Lam T.T."/>
            <person name="Chang Q.C."/>
            <person name="Ding S.J."/>
            <person name="Wang X.J."/>
            <person name="Zhu J.G."/>
            <person name="Ruan X.D."/>
            <person name="Zhao L."/>
            <person name="Wei J.T."/>
            <person name="Ye R.Z."/>
            <person name="Que T.C."/>
            <person name="Du C.H."/>
            <person name="Zhou Y.H."/>
            <person name="Cheng J.X."/>
            <person name="Dai P.F."/>
            <person name="Guo W.B."/>
            <person name="Han X.H."/>
            <person name="Huang E.J."/>
            <person name="Li L.F."/>
            <person name="Wei W."/>
            <person name="Gao Y.C."/>
            <person name="Liu J.Z."/>
            <person name="Shao H.Z."/>
            <person name="Wang X."/>
            <person name="Wang C.C."/>
            <person name="Yang T.C."/>
            <person name="Huo Q.B."/>
            <person name="Li W."/>
            <person name="Chen H.Y."/>
            <person name="Chen S.E."/>
            <person name="Zhou L.G."/>
            <person name="Ni X.B."/>
            <person name="Tian J.H."/>
            <person name="Sheng Y."/>
            <person name="Liu T."/>
            <person name="Pan Y.S."/>
            <person name="Xia L.Y."/>
            <person name="Li J."/>
            <person name="Zhao F."/>
            <person name="Cao W.C."/>
        </authorList>
    </citation>
    <scope>NUCLEOTIDE SEQUENCE</scope>
    <source>
        <strain evidence="3">Rsan-2018</strain>
    </source>
</reference>
<dbReference type="GO" id="GO:0016829">
    <property type="term" value="F:lyase activity"/>
    <property type="evidence" value="ECO:0007669"/>
    <property type="project" value="UniProtKB-KW"/>
</dbReference>
<dbReference type="GO" id="GO:0052621">
    <property type="term" value="F:diguanylate cyclase activity"/>
    <property type="evidence" value="ECO:0007669"/>
    <property type="project" value="TreeGrafter"/>
</dbReference>
<protein>
    <recommendedName>
        <fullName evidence="2">GGDEF domain-containing protein</fullName>
    </recommendedName>
</protein>
<evidence type="ECO:0000259" key="2">
    <source>
        <dbReference type="PROSITE" id="PS50887"/>
    </source>
</evidence>
<dbReference type="Proteomes" id="UP000821837">
    <property type="component" value="Unassembled WGS sequence"/>
</dbReference>
<dbReference type="InterPro" id="IPR050469">
    <property type="entry name" value="Diguanylate_Cyclase"/>
</dbReference>
<dbReference type="AlphaFoldDB" id="A0A9D4PJZ7"/>
<dbReference type="GO" id="GO:0005886">
    <property type="term" value="C:plasma membrane"/>
    <property type="evidence" value="ECO:0007669"/>
    <property type="project" value="TreeGrafter"/>
</dbReference>
<dbReference type="InterPro" id="IPR043128">
    <property type="entry name" value="Rev_trsase/Diguanyl_cyclase"/>
</dbReference>
<dbReference type="GO" id="GO:0043709">
    <property type="term" value="P:cell adhesion involved in single-species biofilm formation"/>
    <property type="evidence" value="ECO:0007669"/>
    <property type="project" value="TreeGrafter"/>
</dbReference>
<accession>A0A9D4PJZ7</accession>
<dbReference type="SMART" id="SM00267">
    <property type="entry name" value="GGDEF"/>
    <property type="match status" value="1"/>
</dbReference>
<dbReference type="PROSITE" id="PS50887">
    <property type="entry name" value="GGDEF"/>
    <property type="match status" value="1"/>
</dbReference>
<comment type="caution">
    <text evidence="3">The sequence shown here is derived from an EMBL/GenBank/DDBJ whole genome shotgun (WGS) entry which is preliminary data.</text>
</comment>
<sequence length="260" mass="28898">MEIFAGCLESFVGGPSRLVYVGLLTFDDELKPCLAHRPGDDRWMEEVKPAIELLCKDLAISKNNSSINWCEAVPQVKRRDFVGRAATFDFYLIGCHGVVICRSPLSVAILDLDNFKKLNTVLGYQEADEVIRSLGRLIIETVGDDLYRTVQVGRFGGDEFMFTFMGDGEFARSLLERIRRGVSSLELKVTEENRAELERLGGCSASVGIATCRFDGAVENLHVKKLIDNANVALNNAKKLKNRVVLYDSLTESEKNVTAP</sequence>
<dbReference type="InterPro" id="IPR029787">
    <property type="entry name" value="Nucleotide_cyclase"/>
</dbReference>
<dbReference type="NCBIfam" id="TIGR00254">
    <property type="entry name" value="GGDEF"/>
    <property type="match status" value="1"/>
</dbReference>